<dbReference type="GO" id="GO:0000166">
    <property type="term" value="F:nucleotide binding"/>
    <property type="evidence" value="ECO:0007669"/>
    <property type="project" value="InterPro"/>
</dbReference>
<dbReference type="SUPFAM" id="SSF51735">
    <property type="entry name" value="NAD(P)-binding Rossmann-fold domains"/>
    <property type="match status" value="1"/>
</dbReference>
<evidence type="ECO:0000256" key="1">
    <source>
        <dbReference type="ARBA" id="ARBA00023002"/>
    </source>
</evidence>
<dbReference type="PANTHER" id="PTHR43818">
    <property type="entry name" value="BCDNA.GH03377"/>
    <property type="match status" value="1"/>
</dbReference>
<protein>
    <recommendedName>
        <fullName evidence="6">NAD(P)-binding protein</fullName>
    </recommendedName>
</protein>
<dbReference type="InterPro" id="IPR050463">
    <property type="entry name" value="Gfo/Idh/MocA_oxidrdct_glycsds"/>
</dbReference>
<keyword evidence="5" id="KW-1185">Reference proteome</keyword>
<comment type="caution">
    <text evidence="4">The sequence shown here is derived from an EMBL/GenBank/DDBJ whole genome shotgun (WGS) entry which is preliminary data.</text>
</comment>
<feature type="domain" description="Gal80p-like C-terminal" evidence="3">
    <location>
        <begin position="140"/>
        <end position="280"/>
    </location>
</feature>
<organism evidence="4 5">
    <name type="scientific">Collybiopsis confluens</name>
    <dbReference type="NCBI Taxonomy" id="2823264"/>
    <lineage>
        <taxon>Eukaryota</taxon>
        <taxon>Fungi</taxon>
        <taxon>Dikarya</taxon>
        <taxon>Basidiomycota</taxon>
        <taxon>Agaricomycotina</taxon>
        <taxon>Agaricomycetes</taxon>
        <taxon>Agaricomycetidae</taxon>
        <taxon>Agaricales</taxon>
        <taxon>Marasmiineae</taxon>
        <taxon>Omphalotaceae</taxon>
        <taxon>Collybiopsis</taxon>
    </lineage>
</organism>
<dbReference type="InterPro" id="IPR055080">
    <property type="entry name" value="Gal80p-like_C"/>
</dbReference>
<evidence type="ECO:0000313" key="5">
    <source>
        <dbReference type="Proteomes" id="UP000518752"/>
    </source>
</evidence>
<dbReference type="EMBL" id="JAACJN010000103">
    <property type="protein sequence ID" value="KAF5374076.1"/>
    <property type="molecule type" value="Genomic_DNA"/>
</dbReference>
<dbReference type="InterPro" id="IPR036291">
    <property type="entry name" value="NAD(P)-bd_dom_sf"/>
</dbReference>
<feature type="domain" description="Gfo/Idh/MocA-like oxidoreductase N-terminal" evidence="2">
    <location>
        <begin position="10"/>
        <end position="132"/>
    </location>
</feature>
<proteinExistence type="predicted"/>
<sequence>MSSSNSTPIRLGFIGLSATGWAANALAPPLFKNLSLPNTPSAAKYSELASEAIGKKVTVKPYYGSAEHIAADKDVDMVVVSVKLLGHKETASKVIDAGKDLFIEWPAGNHSEETKVLHDAAKNKGIRTVVGFQLRFSHYALKAKSIVDSGILGKIVSATFNFSSIWGNLVYPDSARYLLDPSNGLGMMDILAGHGLDMFTHILGPISSLSAVAENKAPLITLTDSEGKPTDEVLPQTKPTQYCVNGLLASGATFSVHCQAAVTETEFLWVIRGEKGTLRIVDEAAKQIGLFDATPQVYLNGKKIELPDQENRSGLLWEAVAEGREESYANLEDAVRMRTVLGAILRSSKEGKRVDI</sequence>
<dbReference type="Gene3D" id="3.40.50.720">
    <property type="entry name" value="NAD(P)-binding Rossmann-like Domain"/>
    <property type="match status" value="1"/>
</dbReference>
<keyword evidence="1" id="KW-0560">Oxidoreductase</keyword>
<evidence type="ECO:0000313" key="4">
    <source>
        <dbReference type="EMBL" id="KAF5374076.1"/>
    </source>
</evidence>
<evidence type="ECO:0008006" key="6">
    <source>
        <dbReference type="Google" id="ProtNLM"/>
    </source>
</evidence>
<name>A0A8H5LYH8_9AGAR</name>
<dbReference type="PANTHER" id="PTHR43818:SF11">
    <property type="entry name" value="BCDNA.GH03377"/>
    <property type="match status" value="1"/>
</dbReference>
<dbReference type="Pfam" id="PF01408">
    <property type="entry name" value="GFO_IDH_MocA"/>
    <property type="match status" value="1"/>
</dbReference>
<evidence type="ECO:0000259" key="3">
    <source>
        <dbReference type="Pfam" id="PF22685"/>
    </source>
</evidence>
<reference evidence="4 5" key="1">
    <citation type="journal article" date="2020" name="ISME J.">
        <title>Uncovering the hidden diversity of litter-decomposition mechanisms in mushroom-forming fungi.</title>
        <authorList>
            <person name="Floudas D."/>
            <person name="Bentzer J."/>
            <person name="Ahren D."/>
            <person name="Johansson T."/>
            <person name="Persson P."/>
            <person name="Tunlid A."/>
        </authorList>
    </citation>
    <scope>NUCLEOTIDE SEQUENCE [LARGE SCALE GENOMIC DNA]</scope>
    <source>
        <strain evidence="4 5">CBS 406.79</strain>
    </source>
</reference>
<gene>
    <name evidence="4" type="ORF">D9757_010732</name>
</gene>
<dbReference type="AlphaFoldDB" id="A0A8H5LYH8"/>
<dbReference type="OrthoDB" id="64915at2759"/>
<dbReference type="GO" id="GO:0016491">
    <property type="term" value="F:oxidoreductase activity"/>
    <property type="evidence" value="ECO:0007669"/>
    <property type="project" value="UniProtKB-KW"/>
</dbReference>
<dbReference type="Pfam" id="PF22685">
    <property type="entry name" value="Gal80p_C-like"/>
    <property type="match status" value="1"/>
</dbReference>
<dbReference type="Gene3D" id="3.30.360.10">
    <property type="entry name" value="Dihydrodipicolinate Reductase, domain 2"/>
    <property type="match status" value="1"/>
</dbReference>
<dbReference type="SUPFAM" id="SSF55347">
    <property type="entry name" value="Glyceraldehyde-3-phosphate dehydrogenase-like, C-terminal domain"/>
    <property type="match status" value="1"/>
</dbReference>
<dbReference type="Proteomes" id="UP000518752">
    <property type="component" value="Unassembled WGS sequence"/>
</dbReference>
<evidence type="ECO:0000259" key="2">
    <source>
        <dbReference type="Pfam" id="PF01408"/>
    </source>
</evidence>
<dbReference type="InterPro" id="IPR000683">
    <property type="entry name" value="Gfo/Idh/MocA-like_OxRdtase_N"/>
</dbReference>
<accession>A0A8H5LYH8</accession>